<dbReference type="GO" id="GO:0005829">
    <property type="term" value="C:cytosol"/>
    <property type="evidence" value="ECO:0007669"/>
    <property type="project" value="TreeGrafter"/>
</dbReference>
<dbReference type="Gene3D" id="3.40.50.1000">
    <property type="entry name" value="HAD superfamily/HAD-like"/>
    <property type="match status" value="1"/>
</dbReference>
<dbReference type="EMBL" id="FQUF01000009">
    <property type="protein sequence ID" value="SHE60578.1"/>
    <property type="molecule type" value="Genomic_DNA"/>
</dbReference>
<protein>
    <submittedName>
        <fullName evidence="1">Uncharacterized protein</fullName>
    </submittedName>
</protein>
<dbReference type="InterPro" id="IPR036412">
    <property type="entry name" value="HAD-like_sf"/>
</dbReference>
<dbReference type="PROSITE" id="PS01228">
    <property type="entry name" value="COF_1"/>
    <property type="match status" value="1"/>
</dbReference>
<organism evidence="1 2">
    <name type="scientific">Atopostipes suicloacalis DSM 15692</name>
    <dbReference type="NCBI Taxonomy" id="1121025"/>
    <lineage>
        <taxon>Bacteria</taxon>
        <taxon>Bacillati</taxon>
        <taxon>Bacillota</taxon>
        <taxon>Bacilli</taxon>
        <taxon>Lactobacillales</taxon>
        <taxon>Carnobacteriaceae</taxon>
        <taxon>Atopostipes</taxon>
    </lineage>
</organism>
<keyword evidence="2" id="KW-1185">Reference proteome</keyword>
<evidence type="ECO:0000313" key="1">
    <source>
        <dbReference type="EMBL" id="SHE60578.1"/>
    </source>
</evidence>
<name>A0A1M4UV69_9LACT</name>
<evidence type="ECO:0000313" key="2">
    <source>
        <dbReference type="Proteomes" id="UP000184128"/>
    </source>
</evidence>
<proteinExistence type="predicted"/>
<dbReference type="Pfam" id="PF08282">
    <property type="entry name" value="Hydrolase_3"/>
    <property type="match status" value="1"/>
</dbReference>
<dbReference type="NCBIfam" id="TIGR00099">
    <property type="entry name" value="Cof-subfamily"/>
    <property type="match status" value="1"/>
</dbReference>
<dbReference type="GO" id="GO:0016791">
    <property type="term" value="F:phosphatase activity"/>
    <property type="evidence" value="ECO:0007669"/>
    <property type="project" value="TreeGrafter"/>
</dbReference>
<dbReference type="GO" id="GO:0000287">
    <property type="term" value="F:magnesium ion binding"/>
    <property type="evidence" value="ECO:0007669"/>
    <property type="project" value="TreeGrafter"/>
</dbReference>
<sequence>MGIKLVAIDLDGTLLNSDRTLSEENRLAIKKAKEQGVHIVLCTGRPLRSMQHLLEEADLLDDEDIAITYNGGLIQRTKSGEVINEITFNRAQCLDIFEMAQQLNMPVNFIDLDYIYEPPYPVGVESHYTSTNRYVPKQNALQLKEIDIDHLPDPFTINKIVISRPSDELDAIIPKIPAHYHEKYNIYKSQPFILEVLPKHVDKGFAMWILGEILGLEKEQIMGIGDQENDLSLVENAGLGVAMDNAINRVKEAADFITQSNDEHGVARALDKFVLKD</sequence>
<dbReference type="SFLD" id="SFLDG01144">
    <property type="entry name" value="C2.B.4:_PGP_Like"/>
    <property type="match status" value="1"/>
</dbReference>
<gene>
    <name evidence="1" type="ORF">SAMN02745249_00771</name>
</gene>
<dbReference type="Gene3D" id="3.30.1240.10">
    <property type="match status" value="1"/>
</dbReference>
<accession>A0A1M4UV69</accession>
<dbReference type="InterPro" id="IPR006379">
    <property type="entry name" value="HAD-SF_hydro_IIB"/>
</dbReference>
<dbReference type="Proteomes" id="UP000184128">
    <property type="component" value="Unassembled WGS sequence"/>
</dbReference>
<dbReference type="NCBIfam" id="TIGR01484">
    <property type="entry name" value="HAD-SF-IIB"/>
    <property type="match status" value="1"/>
</dbReference>
<dbReference type="AlphaFoldDB" id="A0A1M4UV69"/>
<dbReference type="PANTHER" id="PTHR10000:SF8">
    <property type="entry name" value="HAD SUPERFAMILY HYDROLASE-LIKE, TYPE 3"/>
    <property type="match status" value="1"/>
</dbReference>
<dbReference type="SFLD" id="SFLDG01140">
    <property type="entry name" value="C2.B:_Phosphomannomutase_and_P"/>
    <property type="match status" value="1"/>
</dbReference>
<dbReference type="SFLD" id="SFLDS00003">
    <property type="entry name" value="Haloacid_Dehalogenase"/>
    <property type="match status" value="1"/>
</dbReference>
<dbReference type="STRING" id="1121025.SAMN02745249_00771"/>
<dbReference type="CDD" id="cd07516">
    <property type="entry name" value="HAD_Pase"/>
    <property type="match status" value="1"/>
</dbReference>
<dbReference type="PANTHER" id="PTHR10000">
    <property type="entry name" value="PHOSPHOSERINE PHOSPHATASE"/>
    <property type="match status" value="1"/>
</dbReference>
<reference evidence="1 2" key="1">
    <citation type="submission" date="2016-11" db="EMBL/GenBank/DDBJ databases">
        <authorList>
            <person name="Jaros S."/>
            <person name="Januszkiewicz K."/>
            <person name="Wedrychowicz H."/>
        </authorList>
    </citation>
    <scope>NUCLEOTIDE SEQUENCE [LARGE SCALE GENOMIC DNA]</scope>
    <source>
        <strain evidence="1 2">DSM 15692</strain>
    </source>
</reference>
<dbReference type="InterPro" id="IPR023214">
    <property type="entry name" value="HAD_sf"/>
</dbReference>
<dbReference type="RefSeq" id="WP_073296675.1">
    <property type="nucleotide sequence ID" value="NZ_FQUF01000009.1"/>
</dbReference>
<dbReference type="OrthoDB" id="9790031at2"/>
<dbReference type="InterPro" id="IPR000150">
    <property type="entry name" value="Cof"/>
</dbReference>
<dbReference type="SUPFAM" id="SSF56784">
    <property type="entry name" value="HAD-like"/>
    <property type="match status" value="1"/>
</dbReference>